<evidence type="ECO:0000313" key="3">
    <source>
        <dbReference type="Proteomes" id="UP001163046"/>
    </source>
</evidence>
<dbReference type="Pfam" id="PF08240">
    <property type="entry name" value="ADH_N"/>
    <property type="match status" value="1"/>
</dbReference>
<organism evidence="2 3">
    <name type="scientific">Desmophyllum pertusum</name>
    <dbReference type="NCBI Taxonomy" id="174260"/>
    <lineage>
        <taxon>Eukaryota</taxon>
        <taxon>Metazoa</taxon>
        <taxon>Cnidaria</taxon>
        <taxon>Anthozoa</taxon>
        <taxon>Hexacorallia</taxon>
        <taxon>Scleractinia</taxon>
        <taxon>Caryophylliina</taxon>
        <taxon>Caryophylliidae</taxon>
        <taxon>Desmophyllum</taxon>
    </lineage>
</organism>
<protein>
    <submittedName>
        <fullName evidence="2">Oxidoreductase</fullName>
    </submittedName>
</protein>
<sequence length="357" mass="39070">MQTRAVVVRKDERGQRVYELRESFECPPLDENSIAVKVKACGLSPHCNKILEDFNLISRKEQPFGREISGIVTNVGSAVTRVSIGDEVAGLLPLDSTSAGCANFCVLSQYDVARKPEKVDHIDAAGCIGDVVKAYTALYYQARVCGGETILIFNGASSSGVMAIQLAHIWGAKVLATASSEEEVIYLQSFQPPIANVIDLRTTKKSLVDICMDETGGLGVDCVIDNGVLRQGDDVKIQGDISLTVTNLLPSKHDVISCLAVAGRWITSLQDLQLDPPDSQMLYLKGASVNFLFEYSWTLSRGQQGRYLHILCDIMDKLSNSVISQLFIIPCHWKMLATLYRSNCLITQLEKSSLGCE</sequence>
<dbReference type="Gene3D" id="3.90.180.10">
    <property type="entry name" value="Medium-chain alcohol dehydrogenases, catalytic domain"/>
    <property type="match status" value="1"/>
</dbReference>
<dbReference type="CDD" id="cd05195">
    <property type="entry name" value="enoyl_red"/>
    <property type="match status" value="1"/>
</dbReference>
<reference evidence="2" key="1">
    <citation type="submission" date="2023-01" db="EMBL/GenBank/DDBJ databases">
        <title>Genome assembly of the deep-sea coral Lophelia pertusa.</title>
        <authorList>
            <person name="Herrera S."/>
            <person name="Cordes E."/>
        </authorList>
    </citation>
    <scope>NUCLEOTIDE SEQUENCE</scope>
    <source>
        <strain evidence="2">USNM1676648</strain>
        <tissue evidence="2">Polyp</tissue>
    </source>
</reference>
<comment type="caution">
    <text evidence="2">The sequence shown here is derived from an EMBL/GenBank/DDBJ whole genome shotgun (WGS) entry which is preliminary data.</text>
</comment>
<name>A0A9X0DC80_9CNID</name>
<dbReference type="AlphaFoldDB" id="A0A9X0DC80"/>
<evidence type="ECO:0000259" key="1">
    <source>
        <dbReference type="SMART" id="SM00829"/>
    </source>
</evidence>
<feature type="domain" description="Enoyl reductase (ER)" evidence="1">
    <location>
        <begin position="14"/>
        <end position="272"/>
    </location>
</feature>
<dbReference type="OrthoDB" id="3509362at2759"/>
<dbReference type="Proteomes" id="UP001163046">
    <property type="component" value="Unassembled WGS sequence"/>
</dbReference>
<keyword evidence="3" id="KW-1185">Reference proteome</keyword>
<dbReference type="InterPro" id="IPR036291">
    <property type="entry name" value="NAD(P)-bd_dom_sf"/>
</dbReference>
<evidence type="ECO:0000313" key="2">
    <source>
        <dbReference type="EMBL" id="KAJ7394316.1"/>
    </source>
</evidence>
<dbReference type="InterPro" id="IPR013154">
    <property type="entry name" value="ADH-like_N"/>
</dbReference>
<dbReference type="GO" id="GO:0016491">
    <property type="term" value="F:oxidoreductase activity"/>
    <property type="evidence" value="ECO:0007669"/>
    <property type="project" value="InterPro"/>
</dbReference>
<dbReference type="PANTHER" id="PTHR44461">
    <property type="entry name" value="QUINONE OXIDOREDUCTASE-LIKE PROTEIN 1"/>
    <property type="match status" value="1"/>
</dbReference>
<dbReference type="EMBL" id="MU825396">
    <property type="protein sequence ID" value="KAJ7394316.1"/>
    <property type="molecule type" value="Genomic_DNA"/>
</dbReference>
<accession>A0A9X0DC80</accession>
<dbReference type="InterPro" id="IPR013149">
    <property type="entry name" value="ADH-like_C"/>
</dbReference>
<dbReference type="SUPFAM" id="SSF50129">
    <property type="entry name" value="GroES-like"/>
    <property type="match status" value="1"/>
</dbReference>
<dbReference type="PANTHER" id="PTHR44461:SF1">
    <property type="entry name" value="QUINONE OXIDOREDUCTASE-LIKE PROTEIN 1"/>
    <property type="match status" value="1"/>
</dbReference>
<dbReference type="InterPro" id="IPR020843">
    <property type="entry name" value="ER"/>
</dbReference>
<proteinExistence type="predicted"/>
<gene>
    <name evidence="2" type="primary">CRYZL1_2</name>
    <name evidence="2" type="ORF">OS493_000119</name>
</gene>
<dbReference type="SMART" id="SM00829">
    <property type="entry name" value="PKS_ER"/>
    <property type="match status" value="1"/>
</dbReference>
<dbReference type="SUPFAM" id="SSF51735">
    <property type="entry name" value="NAD(P)-binding Rossmann-fold domains"/>
    <property type="match status" value="1"/>
</dbReference>
<dbReference type="InterPro" id="IPR042633">
    <property type="entry name" value="CRYZL1"/>
</dbReference>
<dbReference type="Pfam" id="PF00107">
    <property type="entry name" value="ADH_zinc_N"/>
    <property type="match status" value="1"/>
</dbReference>
<dbReference type="InterPro" id="IPR011032">
    <property type="entry name" value="GroES-like_sf"/>
</dbReference>